<name>A0A6C0DS29_9ZZZZ</name>
<dbReference type="AlphaFoldDB" id="A0A6C0DS29"/>
<reference evidence="2" key="1">
    <citation type="journal article" date="2020" name="Nature">
        <title>Giant virus diversity and host interactions through global metagenomics.</title>
        <authorList>
            <person name="Schulz F."/>
            <person name="Roux S."/>
            <person name="Paez-Espino D."/>
            <person name="Jungbluth S."/>
            <person name="Walsh D.A."/>
            <person name="Denef V.J."/>
            <person name="McMahon K.D."/>
            <person name="Konstantinidis K.T."/>
            <person name="Eloe-Fadrosh E.A."/>
            <person name="Kyrpides N.C."/>
            <person name="Woyke T."/>
        </authorList>
    </citation>
    <scope>NUCLEOTIDE SEQUENCE</scope>
    <source>
        <strain evidence="2">GVMAG-M-3300023174-57</strain>
    </source>
</reference>
<feature type="compositionally biased region" description="Gly residues" evidence="1">
    <location>
        <begin position="373"/>
        <end position="391"/>
    </location>
</feature>
<dbReference type="SUPFAM" id="SSF52540">
    <property type="entry name" value="P-loop containing nucleoside triphosphate hydrolases"/>
    <property type="match status" value="1"/>
</dbReference>
<evidence type="ECO:0000256" key="1">
    <source>
        <dbReference type="SAM" id="MobiDB-lite"/>
    </source>
</evidence>
<dbReference type="InterPro" id="IPR027417">
    <property type="entry name" value="P-loop_NTPase"/>
</dbReference>
<dbReference type="Gene3D" id="3.40.50.300">
    <property type="entry name" value="P-loop containing nucleotide triphosphate hydrolases"/>
    <property type="match status" value="1"/>
</dbReference>
<protein>
    <submittedName>
        <fullName evidence="2">Uncharacterized protein</fullName>
    </submittedName>
</protein>
<evidence type="ECO:0000313" key="2">
    <source>
        <dbReference type="EMBL" id="QHT19311.1"/>
    </source>
</evidence>
<organism evidence="2">
    <name type="scientific">viral metagenome</name>
    <dbReference type="NCBI Taxonomy" id="1070528"/>
    <lineage>
        <taxon>unclassified sequences</taxon>
        <taxon>metagenomes</taxon>
        <taxon>organismal metagenomes</taxon>
    </lineage>
</organism>
<feature type="compositionally biased region" description="Basic residues" evidence="1">
    <location>
        <begin position="399"/>
        <end position="412"/>
    </location>
</feature>
<sequence length="412" mass="45336">MELSFPWLFTGPAGTGKTRRARKMLADGLGVTEAEVFPKEIRMFKVGDDYECRVYCSPYHFEIDIPDMSMQDKQILVEVLSMLFSAGDVFSGMKTNKRKIVILRRAHCLSLAAAVRLRWILETRVCMEGGTGMIWLCAREITGSLTVVEDLFVRIRVPIVTEEAWRQTWSAYPAIADRYVEFDGRMDRASALARWGQVCLTSGRFPRIIANCFEDLIIEIIRGSLLAAIQKVDTPPLSLAIWIRERVYDILGMCQTGTEFLDGYSAAIEHALLQKYCSYSMFTAAIHAVAIAEPNTSYRNPVSLEKILLDITLALWNGAARMSDEALIEYKSRLPVEVVHEAPPTGDMDDPEGAVAKGRKTTTKAAAAKRGVATGGGKSKSGGTGEEGGGAEVAAKPAKGVKRVTKTKNPAK</sequence>
<dbReference type="EMBL" id="MN739664">
    <property type="protein sequence ID" value="QHT19311.1"/>
    <property type="molecule type" value="Genomic_DNA"/>
</dbReference>
<feature type="region of interest" description="Disordered" evidence="1">
    <location>
        <begin position="341"/>
        <end position="412"/>
    </location>
</feature>
<proteinExistence type="predicted"/>
<feature type="compositionally biased region" description="Low complexity" evidence="1">
    <location>
        <begin position="363"/>
        <end position="372"/>
    </location>
</feature>
<accession>A0A6C0DS29</accession>